<proteinExistence type="predicted"/>
<dbReference type="InterPro" id="IPR022764">
    <property type="entry name" value="Peptidase_S54_rhomboid_dom"/>
</dbReference>
<dbReference type="PANTHER" id="PTHR43066">
    <property type="entry name" value="RHOMBOID-RELATED PROTEIN"/>
    <property type="match status" value="1"/>
</dbReference>
<gene>
    <name evidence="9" type="ORF">NITMOv2_4289</name>
</gene>
<dbReference type="STRING" id="42253.NITMOv2_4289"/>
<dbReference type="SUPFAM" id="SSF144091">
    <property type="entry name" value="Rhomboid-like"/>
    <property type="match status" value="1"/>
</dbReference>
<dbReference type="OrthoDB" id="9813074at2"/>
<evidence type="ECO:0000313" key="10">
    <source>
        <dbReference type="Proteomes" id="UP000069205"/>
    </source>
</evidence>
<feature type="transmembrane region" description="Helical" evidence="7">
    <location>
        <begin position="65"/>
        <end position="94"/>
    </location>
</feature>
<keyword evidence="4 7" id="KW-0812">Transmembrane</keyword>
<evidence type="ECO:0000256" key="4">
    <source>
        <dbReference type="ARBA" id="ARBA00022692"/>
    </source>
</evidence>
<dbReference type="EC" id="3.4.21.105" evidence="9"/>
<dbReference type="GO" id="GO:0016020">
    <property type="term" value="C:membrane"/>
    <property type="evidence" value="ECO:0007669"/>
    <property type="project" value="UniProtKB-SubCell"/>
</dbReference>
<name>A0A0K2GIA6_NITMO</name>
<keyword evidence="6 7" id="KW-0472">Membrane</keyword>
<dbReference type="PATRIC" id="fig|42253.5.peg.4232"/>
<feature type="domain" description="Peptidase S54 rhomboid" evidence="8">
    <location>
        <begin position="69"/>
        <end position="216"/>
    </location>
</feature>
<feature type="transmembrane region" description="Helical" evidence="7">
    <location>
        <begin position="42"/>
        <end position="59"/>
    </location>
</feature>
<dbReference type="InterPro" id="IPR035952">
    <property type="entry name" value="Rhomboid-like_sf"/>
</dbReference>
<evidence type="ECO:0000259" key="8">
    <source>
        <dbReference type="Pfam" id="PF01694"/>
    </source>
</evidence>
<dbReference type="Pfam" id="PF01694">
    <property type="entry name" value="Rhomboid"/>
    <property type="match status" value="1"/>
</dbReference>
<keyword evidence="5 7" id="KW-1133">Transmembrane helix</keyword>
<evidence type="ECO:0000256" key="7">
    <source>
        <dbReference type="SAM" id="Phobius"/>
    </source>
</evidence>
<dbReference type="KEGG" id="nmv:NITMOv2_4289"/>
<dbReference type="AlphaFoldDB" id="A0A0K2GIA6"/>
<sequence length="234" mass="25112">MIPLHDDNPTERTPVVTMTIIAVCVLVFFYQASLPPRTGEAFVFQYGAIPSVVFGQAALPEEVAAVPAVLTLVTSMFLHGGWLHLIGNMLYLWIFGNNIEDAMGHARFILFYLLCGILAALSHAATEPSSHIPMVGASGAISAVLGAYLLLFPHAHVLVLLPGIGITRVAAGFVLMMWFITQLISGGMTMGTRGGGVAFFAHIGGFVAGMALIALFKRPEVRFFSPARPGRWDD</sequence>
<dbReference type="Gene3D" id="1.20.1540.10">
    <property type="entry name" value="Rhomboid-like"/>
    <property type="match status" value="1"/>
</dbReference>
<dbReference type="PANTHER" id="PTHR43066:SF26">
    <property type="entry name" value="RHOMBOID PROTEASE GLPG"/>
    <property type="match status" value="1"/>
</dbReference>
<protein>
    <submittedName>
        <fullName evidence="9">Putative Rhomboid serine protease</fullName>
        <ecNumber evidence="9">3.4.21.105</ecNumber>
    </submittedName>
</protein>
<comment type="subcellular location">
    <subcellularLocation>
        <location evidence="1">Membrane</location>
        <topology evidence="1">Multi-pass membrane protein</topology>
    </subcellularLocation>
</comment>
<keyword evidence="3" id="KW-0997">Cell inner membrane</keyword>
<dbReference type="Proteomes" id="UP000069205">
    <property type="component" value="Chromosome"/>
</dbReference>
<feature type="transmembrane region" description="Helical" evidence="7">
    <location>
        <begin position="196"/>
        <end position="216"/>
    </location>
</feature>
<evidence type="ECO:0000256" key="2">
    <source>
        <dbReference type="ARBA" id="ARBA00022475"/>
    </source>
</evidence>
<dbReference type="GO" id="GO:0004252">
    <property type="term" value="F:serine-type endopeptidase activity"/>
    <property type="evidence" value="ECO:0007669"/>
    <property type="project" value="InterPro"/>
</dbReference>
<dbReference type="GO" id="GO:0006508">
    <property type="term" value="P:proteolysis"/>
    <property type="evidence" value="ECO:0007669"/>
    <property type="project" value="UniProtKB-KW"/>
</dbReference>
<dbReference type="FunFam" id="1.20.1540.10:FF:000027">
    <property type="entry name" value="Rhomboid family intramembrane serine protease"/>
    <property type="match status" value="1"/>
</dbReference>
<evidence type="ECO:0000256" key="1">
    <source>
        <dbReference type="ARBA" id="ARBA00004141"/>
    </source>
</evidence>
<keyword evidence="2" id="KW-1003">Cell membrane</keyword>
<feature type="transmembrane region" description="Helical" evidence="7">
    <location>
        <begin position="131"/>
        <end position="151"/>
    </location>
</feature>
<evidence type="ECO:0000256" key="5">
    <source>
        <dbReference type="ARBA" id="ARBA00022989"/>
    </source>
</evidence>
<feature type="transmembrane region" description="Helical" evidence="7">
    <location>
        <begin position="12"/>
        <end position="30"/>
    </location>
</feature>
<evidence type="ECO:0000313" key="9">
    <source>
        <dbReference type="EMBL" id="ALA60666.1"/>
    </source>
</evidence>
<keyword evidence="9" id="KW-0378">Hydrolase</keyword>
<dbReference type="EMBL" id="CP011801">
    <property type="protein sequence ID" value="ALA60666.1"/>
    <property type="molecule type" value="Genomic_DNA"/>
</dbReference>
<keyword evidence="10" id="KW-1185">Reference proteome</keyword>
<evidence type="ECO:0000256" key="6">
    <source>
        <dbReference type="ARBA" id="ARBA00023136"/>
    </source>
</evidence>
<keyword evidence="9" id="KW-0645">Protease</keyword>
<feature type="transmembrane region" description="Helical" evidence="7">
    <location>
        <begin position="106"/>
        <end position="125"/>
    </location>
</feature>
<reference evidence="9 10" key="1">
    <citation type="journal article" date="2015" name="Proc. Natl. Acad. Sci. U.S.A.">
        <title>Expanded metabolic versatility of ubiquitous nitrite-oxidizing bacteria from the genus Nitrospira.</title>
        <authorList>
            <person name="Koch H."/>
            <person name="Lucker S."/>
            <person name="Albertsen M."/>
            <person name="Kitzinger K."/>
            <person name="Herbold C."/>
            <person name="Spieck E."/>
            <person name="Nielsen P.H."/>
            <person name="Wagner M."/>
            <person name="Daims H."/>
        </authorList>
    </citation>
    <scope>NUCLEOTIDE SEQUENCE [LARGE SCALE GENOMIC DNA]</scope>
    <source>
        <strain evidence="9 10">NSP M-1</strain>
    </source>
</reference>
<accession>A0A0K2GIA6</accession>
<evidence type="ECO:0000256" key="3">
    <source>
        <dbReference type="ARBA" id="ARBA00022519"/>
    </source>
</evidence>
<organism evidence="9 10">
    <name type="scientific">Nitrospira moscoviensis</name>
    <dbReference type="NCBI Taxonomy" id="42253"/>
    <lineage>
        <taxon>Bacteria</taxon>
        <taxon>Pseudomonadati</taxon>
        <taxon>Nitrospirota</taxon>
        <taxon>Nitrospiria</taxon>
        <taxon>Nitrospirales</taxon>
        <taxon>Nitrospiraceae</taxon>
        <taxon>Nitrospira</taxon>
    </lineage>
</organism>
<dbReference type="RefSeq" id="WP_053381489.1">
    <property type="nucleotide sequence ID" value="NZ_CP011801.1"/>
</dbReference>
<feature type="transmembrane region" description="Helical" evidence="7">
    <location>
        <begin position="158"/>
        <end position="184"/>
    </location>
</feature>